<reference evidence="11" key="1">
    <citation type="submission" date="2020-04" db="EMBL/GenBank/DDBJ databases">
        <title>Analysis of mating type loci in Filobasidium floriforme.</title>
        <authorList>
            <person name="Nowrousian M."/>
        </authorList>
    </citation>
    <scope>NUCLEOTIDE SEQUENCE</scope>
    <source>
        <strain evidence="11">CBS 6242</strain>
    </source>
</reference>
<dbReference type="PROSITE" id="PS00108">
    <property type="entry name" value="PROTEIN_KINASE_ST"/>
    <property type="match status" value="1"/>
</dbReference>
<dbReference type="PROSITE" id="PS50011">
    <property type="entry name" value="PROTEIN_KINASE_DOM"/>
    <property type="match status" value="1"/>
</dbReference>
<evidence type="ECO:0000256" key="1">
    <source>
        <dbReference type="ARBA" id="ARBA00012444"/>
    </source>
</evidence>
<feature type="domain" description="AGC-kinase C-terminal" evidence="10">
    <location>
        <begin position="292"/>
        <end position="361"/>
    </location>
</feature>
<evidence type="ECO:0000256" key="2">
    <source>
        <dbReference type="ARBA" id="ARBA00022527"/>
    </source>
</evidence>
<dbReference type="FunFam" id="1.10.510.10:FF:000005">
    <property type="entry name" value="cAMP-dependent protein kinase catalytic subunit alpha"/>
    <property type="match status" value="1"/>
</dbReference>
<keyword evidence="6" id="KW-0067">ATP-binding</keyword>
<name>A0A8K0JSB5_9TREE</name>
<dbReference type="Proteomes" id="UP000812966">
    <property type="component" value="Unassembled WGS sequence"/>
</dbReference>
<evidence type="ECO:0000256" key="7">
    <source>
        <dbReference type="ARBA" id="ARBA00047292"/>
    </source>
</evidence>
<dbReference type="GO" id="GO:0004691">
    <property type="term" value="F:cAMP-dependent protein kinase activity"/>
    <property type="evidence" value="ECO:0007669"/>
    <property type="project" value="UniProtKB-EC"/>
</dbReference>
<dbReference type="InterPro" id="IPR011009">
    <property type="entry name" value="Kinase-like_dom_sf"/>
</dbReference>
<evidence type="ECO:0000313" key="11">
    <source>
        <dbReference type="EMBL" id="KAG7571127.1"/>
    </source>
</evidence>
<keyword evidence="5" id="KW-0418">Kinase</keyword>
<dbReference type="PANTHER" id="PTHR24353">
    <property type="entry name" value="CYCLIC NUCLEOTIDE-DEPENDENT PROTEIN KINASE"/>
    <property type="match status" value="1"/>
</dbReference>
<evidence type="ECO:0000259" key="9">
    <source>
        <dbReference type="PROSITE" id="PS50011"/>
    </source>
</evidence>
<evidence type="ECO:0000259" key="10">
    <source>
        <dbReference type="PROSITE" id="PS51285"/>
    </source>
</evidence>
<feature type="domain" description="Protein kinase" evidence="9">
    <location>
        <begin position="3"/>
        <end position="291"/>
    </location>
</feature>
<comment type="catalytic activity">
    <reaction evidence="7">
        <text>L-threonyl-[protein] + ATP = O-phospho-L-threonyl-[protein] + ADP + H(+)</text>
        <dbReference type="Rhea" id="RHEA:46608"/>
        <dbReference type="Rhea" id="RHEA-COMP:11060"/>
        <dbReference type="Rhea" id="RHEA-COMP:11605"/>
        <dbReference type="ChEBI" id="CHEBI:15378"/>
        <dbReference type="ChEBI" id="CHEBI:30013"/>
        <dbReference type="ChEBI" id="CHEBI:30616"/>
        <dbReference type="ChEBI" id="CHEBI:61977"/>
        <dbReference type="ChEBI" id="CHEBI:456216"/>
        <dbReference type="EC" id="2.7.11.11"/>
    </reaction>
</comment>
<dbReference type="Gene3D" id="3.30.200.20">
    <property type="entry name" value="Phosphorylase Kinase, domain 1"/>
    <property type="match status" value="1"/>
</dbReference>
<keyword evidence="4" id="KW-0547">Nucleotide-binding</keyword>
<dbReference type="InterPro" id="IPR000719">
    <property type="entry name" value="Prot_kinase_dom"/>
</dbReference>
<dbReference type="EC" id="2.7.11.11" evidence="1"/>
<evidence type="ECO:0000256" key="3">
    <source>
        <dbReference type="ARBA" id="ARBA00022679"/>
    </source>
</evidence>
<dbReference type="GO" id="GO:0005952">
    <property type="term" value="C:cAMP-dependent protein kinase complex"/>
    <property type="evidence" value="ECO:0007669"/>
    <property type="project" value="TreeGrafter"/>
</dbReference>
<keyword evidence="3" id="KW-0808">Transferase</keyword>
<dbReference type="GO" id="GO:0005829">
    <property type="term" value="C:cytosol"/>
    <property type="evidence" value="ECO:0007669"/>
    <property type="project" value="TreeGrafter"/>
</dbReference>
<dbReference type="SMART" id="SM00133">
    <property type="entry name" value="S_TK_X"/>
    <property type="match status" value="1"/>
</dbReference>
<evidence type="ECO:0000256" key="8">
    <source>
        <dbReference type="ARBA" id="ARBA00047454"/>
    </source>
</evidence>
<dbReference type="EMBL" id="JABELV010000011">
    <property type="protein sequence ID" value="KAG7571127.1"/>
    <property type="molecule type" value="Genomic_DNA"/>
</dbReference>
<dbReference type="PROSITE" id="PS51285">
    <property type="entry name" value="AGC_KINASE_CTER"/>
    <property type="match status" value="1"/>
</dbReference>
<dbReference type="InterPro" id="IPR000961">
    <property type="entry name" value="AGC-kinase_C"/>
</dbReference>
<dbReference type="Gene3D" id="1.10.510.10">
    <property type="entry name" value="Transferase(Phosphotransferase) domain 1"/>
    <property type="match status" value="1"/>
</dbReference>
<evidence type="ECO:0000256" key="5">
    <source>
        <dbReference type="ARBA" id="ARBA00022777"/>
    </source>
</evidence>
<proteinExistence type="predicted"/>
<evidence type="ECO:0000256" key="4">
    <source>
        <dbReference type="ARBA" id="ARBA00022741"/>
    </source>
</evidence>
<dbReference type="PANTHER" id="PTHR24353:SF37">
    <property type="entry name" value="CAMP-DEPENDENT PROTEIN KINASE CATALYTIC SUBUNIT PRKX"/>
    <property type="match status" value="1"/>
</dbReference>
<accession>A0A8K0JSB5</accession>
<comment type="caution">
    <text evidence="11">The sequence shown here is derived from an EMBL/GenBank/DDBJ whole genome shotgun (WGS) entry which is preliminary data.</text>
</comment>
<organism evidence="11 12">
    <name type="scientific">Filobasidium floriforme</name>
    <dbReference type="NCBI Taxonomy" id="5210"/>
    <lineage>
        <taxon>Eukaryota</taxon>
        <taxon>Fungi</taxon>
        <taxon>Dikarya</taxon>
        <taxon>Basidiomycota</taxon>
        <taxon>Agaricomycotina</taxon>
        <taxon>Tremellomycetes</taxon>
        <taxon>Filobasidiales</taxon>
        <taxon>Filobasidiaceae</taxon>
        <taxon>Filobasidium</taxon>
    </lineage>
</organism>
<dbReference type="GO" id="GO:0005524">
    <property type="term" value="F:ATP binding"/>
    <property type="evidence" value="ECO:0007669"/>
    <property type="project" value="UniProtKB-KW"/>
</dbReference>
<gene>
    <name evidence="11" type="ORF">FFLO_00952</name>
</gene>
<comment type="catalytic activity">
    <reaction evidence="8">
        <text>L-seryl-[protein] + ATP = O-phospho-L-seryl-[protein] + ADP + H(+)</text>
        <dbReference type="Rhea" id="RHEA:17989"/>
        <dbReference type="Rhea" id="RHEA-COMP:9863"/>
        <dbReference type="Rhea" id="RHEA-COMP:11604"/>
        <dbReference type="ChEBI" id="CHEBI:15378"/>
        <dbReference type="ChEBI" id="CHEBI:29999"/>
        <dbReference type="ChEBI" id="CHEBI:30616"/>
        <dbReference type="ChEBI" id="CHEBI:83421"/>
        <dbReference type="ChEBI" id="CHEBI:456216"/>
        <dbReference type="EC" id="2.7.11.11"/>
    </reaction>
</comment>
<sequence length="361" mass="40806">MIPCISSLQGTGTFGRVLLVRLRPPYRSSSYHPIFPSLKYAPAESGEPTPEQTSYADAQLPHYAMKVLAKSEIVRLKQVEHINSERAILERVRHPFLVELYGTYQDHLNVYMLLSYVPGGELFSHLRRAGRFTADVTRFYIASIILAIDYLHERDIIYRDLKPENLLLDRDGYLRIADFGFAKIVEDRTFTLCGTPEYLAPEIVLSKGHGKAVDWWALGILAFEMLAGYPPFFDDHPMGIYEKILANKIAFPSHIDPYAKDLIRRLLTADRSKRLGNLRGGARDVMSHRWFTGVDWSTLERRAIGAPIIPHVASLGDSQNFQRYPPPKPADLPGILGIPQGAADDPYKHLFNDFVFPPAAS</sequence>
<dbReference type="CDD" id="cd05580">
    <property type="entry name" value="STKc_PKA_like"/>
    <property type="match status" value="1"/>
</dbReference>
<keyword evidence="12" id="KW-1185">Reference proteome</keyword>
<dbReference type="SUPFAM" id="SSF56112">
    <property type="entry name" value="Protein kinase-like (PK-like)"/>
    <property type="match status" value="1"/>
</dbReference>
<keyword evidence="2" id="KW-0723">Serine/threonine-protein kinase</keyword>
<protein>
    <recommendedName>
        <fullName evidence="1">cAMP-dependent protein kinase</fullName>
        <ecNumber evidence="1">2.7.11.11</ecNumber>
    </recommendedName>
</protein>
<dbReference type="InterPro" id="IPR008271">
    <property type="entry name" value="Ser/Thr_kinase_AS"/>
</dbReference>
<dbReference type="SMART" id="SM00220">
    <property type="entry name" value="S_TKc"/>
    <property type="match status" value="1"/>
</dbReference>
<dbReference type="AlphaFoldDB" id="A0A8K0JSB5"/>
<evidence type="ECO:0000256" key="6">
    <source>
        <dbReference type="ARBA" id="ARBA00022840"/>
    </source>
</evidence>
<evidence type="ECO:0000313" key="12">
    <source>
        <dbReference type="Proteomes" id="UP000812966"/>
    </source>
</evidence>
<dbReference type="Pfam" id="PF00069">
    <property type="entry name" value="Pkinase"/>
    <property type="match status" value="1"/>
</dbReference>